<reference evidence="2" key="1">
    <citation type="journal article" date="2019" name="Int. J. Syst. Evol. Microbiol.">
        <title>The Global Catalogue of Microorganisms (GCM) 10K type strain sequencing project: providing services to taxonomists for standard genome sequencing and annotation.</title>
        <authorList>
            <consortium name="The Broad Institute Genomics Platform"/>
            <consortium name="The Broad Institute Genome Sequencing Center for Infectious Disease"/>
            <person name="Wu L."/>
            <person name="Ma J."/>
        </authorList>
    </citation>
    <scope>NUCLEOTIDE SEQUENCE [LARGE SCALE GENOMIC DNA]</scope>
    <source>
        <strain evidence="2">JCM 30331</strain>
    </source>
</reference>
<evidence type="ECO:0000313" key="1">
    <source>
        <dbReference type="EMBL" id="GGK17765.1"/>
    </source>
</evidence>
<protein>
    <recommendedName>
        <fullName evidence="3">ATP-grasp domain-containing protein</fullName>
    </recommendedName>
</protein>
<gene>
    <name evidence="1" type="ORF">GCM10008955_09070</name>
</gene>
<dbReference type="Proteomes" id="UP000647587">
    <property type="component" value="Unassembled WGS sequence"/>
</dbReference>
<evidence type="ECO:0008006" key="3">
    <source>
        <dbReference type="Google" id="ProtNLM"/>
    </source>
</evidence>
<proteinExistence type="predicted"/>
<name>A0ABQ2EQS5_9DEIO</name>
<keyword evidence="2" id="KW-1185">Reference proteome</keyword>
<accession>A0ABQ2EQS5</accession>
<sequence>MRNLLVLTDLHYQTNSRNYSAEDLYLTEELQKSFHVALCHPRHSEAFEDSADVILFRNAGPVAAYAREYELFTARMSARNCAVFNSLDGKGDMKGKQYLVDLTRQHYPVIPTVNGLAELDLLPDSDRYLTKPMNGADSHGIRVAAKQELLTFGNLPSGTLIQPWVDFEYEVSFYYLNDVFQYALYTADKRRRWALELYRPSPDDLAFSRLFIEWNAMKHGIQRVDACRTPDGRLLLVEHEDLNPFLSLDLLDDETRRNFVGTLVEALRALIPE</sequence>
<dbReference type="RefSeq" id="WP_189005003.1">
    <property type="nucleotide sequence ID" value="NZ_BMPP01000003.1"/>
</dbReference>
<comment type="caution">
    <text evidence="1">The sequence shown here is derived from an EMBL/GenBank/DDBJ whole genome shotgun (WGS) entry which is preliminary data.</text>
</comment>
<organism evidence="1 2">
    <name type="scientific">Deinococcus malanensis</name>
    <dbReference type="NCBI Taxonomy" id="1706855"/>
    <lineage>
        <taxon>Bacteria</taxon>
        <taxon>Thermotogati</taxon>
        <taxon>Deinococcota</taxon>
        <taxon>Deinococci</taxon>
        <taxon>Deinococcales</taxon>
        <taxon>Deinococcaceae</taxon>
        <taxon>Deinococcus</taxon>
    </lineage>
</organism>
<dbReference type="SUPFAM" id="SSF56059">
    <property type="entry name" value="Glutathione synthetase ATP-binding domain-like"/>
    <property type="match status" value="1"/>
</dbReference>
<evidence type="ECO:0000313" key="2">
    <source>
        <dbReference type="Proteomes" id="UP000647587"/>
    </source>
</evidence>
<dbReference type="EMBL" id="BMPP01000003">
    <property type="protein sequence ID" value="GGK17765.1"/>
    <property type="molecule type" value="Genomic_DNA"/>
</dbReference>